<dbReference type="Proteomes" id="UP000241848">
    <property type="component" value="Unassembled WGS sequence"/>
</dbReference>
<feature type="binding site" description="axial binding residue" evidence="13">
    <location>
        <position position="63"/>
    </location>
    <ligand>
        <name>heme b</name>
        <dbReference type="ChEBI" id="CHEBI:60344"/>
        <label>1</label>
    </ligand>
    <ligandPart>
        <name>Fe</name>
        <dbReference type="ChEBI" id="CHEBI:18248"/>
    </ligandPart>
</feature>
<name>A0A2T2WD00_9FIRM</name>
<reference evidence="16 17" key="1">
    <citation type="journal article" date="2014" name="BMC Genomics">
        <title>Comparison of environmental and isolate Sulfobacillus genomes reveals diverse carbon, sulfur, nitrogen, and hydrogen metabolisms.</title>
        <authorList>
            <person name="Justice N.B."/>
            <person name="Norman A."/>
            <person name="Brown C.T."/>
            <person name="Singh A."/>
            <person name="Thomas B.C."/>
            <person name="Banfield J.F."/>
        </authorList>
    </citation>
    <scope>NUCLEOTIDE SEQUENCE [LARGE SCALE GENOMIC DNA]</scope>
    <source>
        <strain evidence="16">AMDSBA3</strain>
    </source>
</reference>
<feature type="binding site" description="axial binding residue" evidence="13">
    <location>
        <position position="185"/>
    </location>
    <ligand>
        <name>heme b</name>
        <dbReference type="ChEBI" id="CHEBI:60344"/>
        <label>1</label>
    </ligand>
    <ligandPart>
        <name>Fe</name>
        <dbReference type="ChEBI" id="CHEBI:18248"/>
    </ligandPart>
</feature>
<feature type="transmembrane region" description="Helical" evidence="14">
    <location>
        <begin position="121"/>
        <end position="143"/>
    </location>
</feature>
<evidence type="ECO:0000256" key="3">
    <source>
        <dbReference type="ARBA" id="ARBA00022475"/>
    </source>
</evidence>
<keyword evidence="2" id="KW-0813">Transport</keyword>
<dbReference type="GO" id="GO:0020037">
    <property type="term" value="F:heme binding"/>
    <property type="evidence" value="ECO:0007669"/>
    <property type="project" value="TreeGrafter"/>
</dbReference>
<evidence type="ECO:0000313" key="16">
    <source>
        <dbReference type="EMBL" id="PSR20122.1"/>
    </source>
</evidence>
<feature type="transmembrane region" description="Helical" evidence="14">
    <location>
        <begin position="51"/>
        <end position="70"/>
    </location>
</feature>
<keyword evidence="7" id="KW-0249">Electron transport</keyword>
<dbReference type="PANTHER" id="PTHR30598:SF3">
    <property type="entry name" value="RESPIRATORY NITRATE REDUCTASE 1 GAMMA CHAIN"/>
    <property type="match status" value="1"/>
</dbReference>
<dbReference type="InterPro" id="IPR003816">
    <property type="entry name" value="Nitrate_red_gam"/>
</dbReference>
<evidence type="ECO:0000256" key="7">
    <source>
        <dbReference type="ARBA" id="ARBA00022982"/>
    </source>
</evidence>
<comment type="caution">
    <text evidence="16">The sequence shown here is derived from an EMBL/GenBank/DDBJ whole genome shotgun (WGS) entry which is preliminary data.</text>
</comment>
<dbReference type="Pfam" id="PF02665">
    <property type="entry name" value="Nitrate_red_gam"/>
    <property type="match status" value="1"/>
</dbReference>
<keyword evidence="8 14" id="KW-1133">Transmembrane helix</keyword>
<dbReference type="GO" id="GO:0009055">
    <property type="term" value="F:electron transfer activity"/>
    <property type="evidence" value="ECO:0007669"/>
    <property type="project" value="TreeGrafter"/>
</dbReference>
<feature type="domain" description="NarG-like" evidence="15">
    <location>
        <begin position="3"/>
        <end position="222"/>
    </location>
</feature>
<evidence type="ECO:0000256" key="13">
    <source>
        <dbReference type="PIRSR" id="PIRSR603816-1"/>
    </source>
</evidence>
<dbReference type="GO" id="GO:0042128">
    <property type="term" value="P:nitrate assimilation"/>
    <property type="evidence" value="ECO:0007669"/>
    <property type="project" value="UniProtKB-KW"/>
</dbReference>
<dbReference type="PANTHER" id="PTHR30598">
    <property type="entry name" value="NITRATE REDUCTASE PRIVATE CHAPERONE, REDOX ENZYME MATURATION PROTEIN REMP FAMILY"/>
    <property type="match status" value="1"/>
</dbReference>
<gene>
    <name evidence="16" type="primary">narI</name>
    <name evidence="16" type="ORF">C7B45_16485</name>
</gene>
<dbReference type="InterPro" id="IPR036197">
    <property type="entry name" value="NarG-like_sf"/>
</dbReference>
<keyword evidence="11" id="KW-0534">Nitrate assimilation</keyword>
<evidence type="ECO:0000256" key="10">
    <source>
        <dbReference type="ARBA" id="ARBA00023004"/>
    </source>
</evidence>
<evidence type="ECO:0000256" key="11">
    <source>
        <dbReference type="ARBA" id="ARBA00023063"/>
    </source>
</evidence>
<feature type="binding site" description="axial binding residue" evidence="13">
    <location>
        <position position="203"/>
    </location>
    <ligand>
        <name>heme b</name>
        <dbReference type="ChEBI" id="CHEBI:60344"/>
        <label>1</label>
    </ligand>
    <ligandPart>
        <name>Fe</name>
        <dbReference type="ChEBI" id="CHEBI:18248"/>
    </ligandPart>
</feature>
<dbReference type="InterPro" id="IPR023234">
    <property type="entry name" value="NarG-like_domain"/>
</dbReference>
<evidence type="ECO:0000256" key="8">
    <source>
        <dbReference type="ARBA" id="ARBA00022989"/>
    </source>
</evidence>
<feature type="binding site" description="axial binding residue" evidence="13">
    <location>
        <position position="53"/>
    </location>
    <ligand>
        <name>heme b</name>
        <dbReference type="ChEBI" id="CHEBI:60344"/>
        <label>1</label>
    </ligand>
    <ligandPart>
        <name>Fe</name>
        <dbReference type="ChEBI" id="CHEBI:18248"/>
    </ligandPart>
</feature>
<evidence type="ECO:0000256" key="4">
    <source>
        <dbReference type="ARBA" id="ARBA00022617"/>
    </source>
</evidence>
<keyword evidence="4 13" id="KW-0349">Heme</keyword>
<keyword evidence="10 13" id="KW-0408">Iron</keyword>
<evidence type="ECO:0000256" key="6">
    <source>
        <dbReference type="ARBA" id="ARBA00022723"/>
    </source>
</evidence>
<dbReference type="EMBL" id="PXYV01000085">
    <property type="protein sequence ID" value="PSR20122.1"/>
    <property type="molecule type" value="Genomic_DNA"/>
</dbReference>
<keyword evidence="9" id="KW-0560">Oxidoreductase</keyword>
<feature type="transmembrane region" description="Helical" evidence="14">
    <location>
        <begin position="90"/>
        <end position="109"/>
    </location>
</feature>
<dbReference type="InterPro" id="IPR051936">
    <property type="entry name" value="Heme-iron_electron_transfer"/>
</dbReference>
<keyword evidence="6" id="KW-0479">Metal-binding</keyword>
<evidence type="ECO:0000256" key="1">
    <source>
        <dbReference type="ARBA" id="ARBA00004651"/>
    </source>
</evidence>
<comment type="subcellular location">
    <subcellularLocation>
        <location evidence="1">Cell membrane</location>
        <topology evidence="1">Multi-pass membrane protein</topology>
    </subcellularLocation>
</comment>
<dbReference type="NCBIfam" id="TIGR00351">
    <property type="entry name" value="narI"/>
    <property type="match status" value="1"/>
</dbReference>
<evidence type="ECO:0000259" key="15">
    <source>
        <dbReference type="Pfam" id="PF02665"/>
    </source>
</evidence>
<dbReference type="FunFam" id="1.20.950.20:FF:000001">
    <property type="entry name" value="Respiratory nitrate reductase subunit gamma"/>
    <property type="match status" value="1"/>
</dbReference>
<proteinExistence type="predicted"/>
<feature type="transmembrane region" description="Helical" evidence="14">
    <location>
        <begin position="174"/>
        <end position="195"/>
    </location>
</feature>
<keyword evidence="12 14" id="KW-0472">Membrane</keyword>
<evidence type="ECO:0000256" key="12">
    <source>
        <dbReference type="ARBA" id="ARBA00023136"/>
    </source>
</evidence>
<organism evidence="16 17">
    <name type="scientific">Sulfobacillus acidophilus</name>
    <dbReference type="NCBI Taxonomy" id="53633"/>
    <lineage>
        <taxon>Bacteria</taxon>
        <taxon>Bacillati</taxon>
        <taxon>Bacillota</taxon>
        <taxon>Clostridia</taxon>
        <taxon>Eubacteriales</taxon>
        <taxon>Clostridiales Family XVII. Incertae Sedis</taxon>
        <taxon>Sulfobacillus</taxon>
    </lineage>
</organism>
<keyword evidence="5 14" id="KW-0812">Transmembrane</keyword>
<dbReference type="Gene3D" id="1.20.950.20">
    <property type="entry name" value="Transmembrane di-heme cytochromes, Chain C"/>
    <property type="match status" value="1"/>
</dbReference>
<feature type="transmembrane region" description="Helical" evidence="14">
    <location>
        <begin position="6"/>
        <end position="26"/>
    </location>
</feature>
<evidence type="ECO:0000256" key="2">
    <source>
        <dbReference type="ARBA" id="ARBA00022448"/>
    </source>
</evidence>
<evidence type="ECO:0000256" key="14">
    <source>
        <dbReference type="SAM" id="Phobius"/>
    </source>
</evidence>
<dbReference type="GO" id="GO:0009325">
    <property type="term" value="C:nitrate reductase complex"/>
    <property type="evidence" value="ECO:0007669"/>
    <property type="project" value="InterPro"/>
</dbReference>
<dbReference type="GO" id="GO:0008940">
    <property type="term" value="F:nitrate reductase activity"/>
    <property type="evidence" value="ECO:0007669"/>
    <property type="project" value="InterPro"/>
</dbReference>
<evidence type="ECO:0000256" key="9">
    <source>
        <dbReference type="ARBA" id="ARBA00023002"/>
    </source>
</evidence>
<accession>A0A2T2WD00</accession>
<sequence length="230" mass="26558">MTQFWWVIYPYLALATMILGSLYRYAHNPMSWSSRSSELLEKRWLKWGSQLFHWGILLVIIGHVMGLLIPLSVYQAMGITAHVYHENADILGAIAGLMTWVGLAILLFRRLGNVRVRRNSSISDIVALVLLFIVVTTGDYLTIIRNNVVGPYEYRATVGPWVRGLLVLHPNPMLMAHVPVAFQVHIILAFLLFAISPFTRLVHIWSLPLAYLRRTPIQYRDREQYRSYRL</sequence>
<protein>
    <submittedName>
        <fullName evidence="16">Respiratory nitrate reductase subunit gamma</fullName>
    </submittedName>
</protein>
<dbReference type="GO" id="GO:0046872">
    <property type="term" value="F:metal ion binding"/>
    <property type="evidence" value="ECO:0007669"/>
    <property type="project" value="UniProtKB-KW"/>
</dbReference>
<evidence type="ECO:0000313" key="17">
    <source>
        <dbReference type="Proteomes" id="UP000241848"/>
    </source>
</evidence>
<dbReference type="SUPFAM" id="SSF103501">
    <property type="entry name" value="Respiratory nitrate reductase 1 gamma chain"/>
    <property type="match status" value="1"/>
</dbReference>
<keyword evidence="3" id="KW-1003">Cell membrane</keyword>
<dbReference type="GO" id="GO:0019645">
    <property type="term" value="P:anaerobic electron transport chain"/>
    <property type="evidence" value="ECO:0007669"/>
    <property type="project" value="TreeGrafter"/>
</dbReference>
<dbReference type="AlphaFoldDB" id="A0A2T2WD00"/>
<dbReference type="GO" id="GO:0005886">
    <property type="term" value="C:plasma membrane"/>
    <property type="evidence" value="ECO:0007669"/>
    <property type="project" value="UniProtKB-SubCell"/>
</dbReference>
<evidence type="ECO:0000256" key="5">
    <source>
        <dbReference type="ARBA" id="ARBA00022692"/>
    </source>
</evidence>